<organism evidence="2">
    <name type="scientific">marine sediment metagenome</name>
    <dbReference type="NCBI Taxonomy" id="412755"/>
    <lineage>
        <taxon>unclassified sequences</taxon>
        <taxon>metagenomes</taxon>
        <taxon>ecological metagenomes</taxon>
    </lineage>
</organism>
<keyword evidence="1" id="KW-1133">Transmembrane helix</keyword>
<gene>
    <name evidence="2" type="ORF">LCGC14_1735730</name>
</gene>
<evidence type="ECO:0000256" key="1">
    <source>
        <dbReference type="SAM" id="Phobius"/>
    </source>
</evidence>
<comment type="caution">
    <text evidence="2">The sequence shown here is derived from an EMBL/GenBank/DDBJ whole genome shotgun (WGS) entry which is preliminary data.</text>
</comment>
<name>A0A0F9H848_9ZZZZ</name>
<feature type="transmembrane region" description="Helical" evidence="1">
    <location>
        <begin position="7"/>
        <end position="26"/>
    </location>
</feature>
<keyword evidence="1" id="KW-0812">Transmembrane</keyword>
<accession>A0A0F9H848</accession>
<proteinExistence type="predicted"/>
<protein>
    <submittedName>
        <fullName evidence="2">Uncharacterized protein</fullName>
    </submittedName>
</protein>
<reference evidence="2" key="1">
    <citation type="journal article" date="2015" name="Nature">
        <title>Complex archaea that bridge the gap between prokaryotes and eukaryotes.</title>
        <authorList>
            <person name="Spang A."/>
            <person name="Saw J.H."/>
            <person name="Jorgensen S.L."/>
            <person name="Zaremba-Niedzwiedzka K."/>
            <person name="Martijn J."/>
            <person name="Lind A.E."/>
            <person name="van Eijk R."/>
            <person name="Schleper C."/>
            <person name="Guy L."/>
            <person name="Ettema T.J."/>
        </authorList>
    </citation>
    <scope>NUCLEOTIDE SEQUENCE</scope>
</reference>
<evidence type="ECO:0000313" key="2">
    <source>
        <dbReference type="EMBL" id="KKM07264.1"/>
    </source>
</evidence>
<sequence length="214" mass="24648">MSKNKNIFIIGLFAITIGIIGGYYYFTPSTIDPTIPENVVDMSYSQWVHSTNTARASFDFWESDPSVVLLYDRESSLSISATLTFSDIAIGKIKLQMRTLSTEYNGQMYIDFKKGNSVVFSIIRDSSGGYTFKVNRSLSNLGIHDLEITNFYIEWNFDTRLVKISAERQENFRYTVNLYTVIESIDNIKIYTTYSTFNSGTLFFFENSYLTWTE</sequence>
<dbReference type="AlphaFoldDB" id="A0A0F9H848"/>
<keyword evidence="1" id="KW-0472">Membrane</keyword>
<dbReference type="EMBL" id="LAZR01015813">
    <property type="protein sequence ID" value="KKM07264.1"/>
    <property type="molecule type" value="Genomic_DNA"/>
</dbReference>